<dbReference type="EMBL" id="LT670849">
    <property type="protein sequence ID" value="SHN70612.1"/>
    <property type="molecule type" value="Genomic_DNA"/>
</dbReference>
<name>A0A1M7TIN4_9BRAD</name>
<proteinExistence type="predicted"/>
<evidence type="ECO:0000256" key="1">
    <source>
        <dbReference type="SAM" id="MobiDB-lite"/>
    </source>
</evidence>
<dbReference type="Proteomes" id="UP000184096">
    <property type="component" value="Chromosome I"/>
</dbReference>
<reference evidence="3" key="1">
    <citation type="submission" date="2016-11" db="EMBL/GenBank/DDBJ databases">
        <authorList>
            <person name="Varghese N."/>
            <person name="Submissions S."/>
        </authorList>
    </citation>
    <scope>NUCLEOTIDE SEQUENCE [LARGE SCALE GENOMIC DNA]</scope>
    <source>
        <strain evidence="3">GAS401</strain>
    </source>
</reference>
<organism evidence="2 3">
    <name type="scientific">Bradyrhizobium erythrophlei</name>
    <dbReference type="NCBI Taxonomy" id="1437360"/>
    <lineage>
        <taxon>Bacteria</taxon>
        <taxon>Pseudomonadati</taxon>
        <taxon>Pseudomonadota</taxon>
        <taxon>Alphaproteobacteria</taxon>
        <taxon>Hyphomicrobiales</taxon>
        <taxon>Nitrobacteraceae</taxon>
        <taxon>Bradyrhizobium</taxon>
    </lineage>
</organism>
<evidence type="ECO:0000313" key="2">
    <source>
        <dbReference type="EMBL" id="SHN70612.1"/>
    </source>
</evidence>
<gene>
    <name evidence="2" type="ORF">SAMN05444170_1786</name>
</gene>
<feature type="region of interest" description="Disordered" evidence="1">
    <location>
        <begin position="62"/>
        <end position="94"/>
    </location>
</feature>
<feature type="region of interest" description="Disordered" evidence="1">
    <location>
        <begin position="108"/>
        <end position="131"/>
    </location>
</feature>
<protein>
    <recommendedName>
        <fullName evidence="4">General secretion pathway protein N</fullName>
    </recommendedName>
</protein>
<keyword evidence="3" id="KW-1185">Reference proteome</keyword>
<feature type="region of interest" description="Disordered" evidence="1">
    <location>
        <begin position="1"/>
        <end position="25"/>
    </location>
</feature>
<evidence type="ECO:0008006" key="4">
    <source>
        <dbReference type="Google" id="ProtNLM"/>
    </source>
</evidence>
<dbReference type="AlphaFoldDB" id="A0A1M7TIN4"/>
<accession>A0A1M7TIN4</accession>
<evidence type="ECO:0000313" key="3">
    <source>
        <dbReference type="Proteomes" id="UP000184096"/>
    </source>
</evidence>
<sequence>MAIWRKPGLGGRGGKPPAPTCGQMAGSSTKLGRALSLLVGTVLLGSIAQFIDMRADAQTSLLDDNAPPARTAVLSPPLNPSSARNEVADDTAGPRIGVRGAELAIGAEGQQRDTASQQDVDQAAPTPANPLWRLPLNQFSATLERPIFSPSRRPPPPAVTYSAPVAVKQPPKPHEPERPTIALTGTIIGTDGYRGAVFRDTSSQEVLRLRVGENYHGWVLLLITSREARLVKDGERALLELPKPDGTPARARSTQEIALDHIWAVGAE</sequence>